<proteinExistence type="predicted"/>
<protein>
    <submittedName>
        <fullName evidence="1">Uncharacterized protein</fullName>
    </submittedName>
</protein>
<accession>A0ACD5XY74</accession>
<keyword evidence="2" id="KW-1185">Reference proteome</keyword>
<dbReference type="Proteomes" id="UP001732700">
    <property type="component" value="Chromosome 5C"/>
</dbReference>
<sequence>MNMAINGYGGSYPYYQPAARPYYYGYAQQPVRGDGGGGSRPPIQLFLVLATLLFLATASLYAWCEAAMETMLDKLRPLLILSPLLLIVAAQLWLAASAGDRQGGGGLGHLMSQMAPGEYYQRDAGPYGRWDGGGGGGSQWGVAVALVLVLMLVSYQSSVQEWRLLPRRR</sequence>
<organism evidence="1 2">
    <name type="scientific">Avena sativa</name>
    <name type="common">Oat</name>
    <dbReference type="NCBI Taxonomy" id="4498"/>
    <lineage>
        <taxon>Eukaryota</taxon>
        <taxon>Viridiplantae</taxon>
        <taxon>Streptophyta</taxon>
        <taxon>Embryophyta</taxon>
        <taxon>Tracheophyta</taxon>
        <taxon>Spermatophyta</taxon>
        <taxon>Magnoliopsida</taxon>
        <taxon>Liliopsida</taxon>
        <taxon>Poales</taxon>
        <taxon>Poaceae</taxon>
        <taxon>BOP clade</taxon>
        <taxon>Pooideae</taxon>
        <taxon>Poodae</taxon>
        <taxon>Poeae</taxon>
        <taxon>Poeae Chloroplast Group 1 (Aveneae type)</taxon>
        <taxon>Aveninae</taxon>
        <taxon>Avena</taxon>
    </lineage>
</organism>
<reference evidence="1" key="1">
    <citation type="submission" date="2021-05" db="EMBL/GenBank/DDBJ databases">
        <authorList>
            <person name="Scholz U."/>
            <person name="Mascher M."/>
            <person name="Fiebig A."/>
        </authorList>
    </citation>
    <scope>NUCLEOTIDE SEQUENCE [LARGE SCALE GENOMIC DNA]</scope>
</reference>
<reference evidence="1" key="2">
    <citation type="submission" date="2025-09" db="UniProtKB">
        <authorList>
            <consortium name="EnsemblPlants"/>
        </authorList>
    </citation>
    <scope>IDENTIFICATION</scope>
</reference>
<dbReference type="EnsemblPlants" id="AVESA.00010b.r2.5CG0872070.1">
    <property type="protein sequence ID" value="AVESA.00010b.r2.5CG0872070.1.CDS.1"/>
    <property type="gene ID" value="AVESA.00010b.r2.5CG0872070"/>
</dbReference>
<evidence type="ECO:0000313" key="2">
    <source>
        <dbReference type="Proteomes" id="UP001732700"/>
    </source>
</evidence>
<name>A0ACD5XY74_AVESA</name>
<evidence type="ECO:0000313" key="1">
    <source>
        <dbReference type="EnsemblPlants" id="AVESA.00010b.r2.5CG0872070.1.CDS.1"/>
    </source>
</evidence>